<name>A0A646HIZ4_9BACT</name>
<sequence length="177" mass="20322">MTLEEKMKHVADFINLWKELEKNQAMVGKKGYVAEEHNLCSAIVETAYGSTVLYSVSAYGQIDKHYKGLFVQNLNTKEFKDFCDSLPAFKKGRLGHHTEIQLINYIYATMIYTGIAVNRITFFSALKVCSSCFNILDNFIKVFPNLEVYEFDVRNRGLVDANLRLGDTREITICPLW</sequence>
<dbReference type="RefSeq" id="WP_153113332.1">
    <property type="nucleotide sequence ID" value="NZ_VZAS01000101.1"/>
</dbReference>
<evidence type="ECO:0000313" key="1">
    <source>
        <dbReference type="EMBL" id="MQN90941.1"/>
    </source>
</evidence>
<accession>A0A646HIZ4</accession>
<protein>
    <submittedName>
        <fullName evidence="1">Uncharacterized protein</fullName>
    </submittedName>
</protein>
<proteinExistence type="predicted"/>
<dbReference type="EMBL" id="VZBQ01000145">
    <property type="protein sequence ID" value="MQN90941.1"/>
    <property type="molecule type" value="Genomic_DNA"/>
</dbReference>
<evidence type="ECO:0000313" key="2">
    <source>
        <dbReference type="Proteomes" id="UP000420635"/>
    </source>
</evidence>
<comment type="caution">
    <text evidence="1">The sequence shown here is derived from an EMBL/GenBank/DDBJ whole genome shotgun (WGS) entry which is preliminary data.</text>
</comment>
<dbReference type="AlphaFoldDB" id="A0A646HIZ4"/>
<gene>
    <name evidence="1" type="ORF">F7D59_14050</name>
</gene>
<organism evidence="1 2">
    <name type="scientific">Segatella copri</name>
    <dbReference type="NCBI Taxonomy" id="165179"/>
    <lineage>
        <taxon>Bacteria</taxon>
        <taxon>Pseudomonadati</taxon>
        <taxon>Bacteroidota</taxon>
        <taxon>Bacteroidia</taxon>
        <taxon>Bacteroidales</taxon>
        <taxon>Prevotellaceae</taxon>
        <taxon>Segatella</taxon>
    </lineage>
</organism>
<reference evidence="2" key="1">
    <citation type="submission" date="2019-09" db="EMBL/GenBank/DDBJ databases">
        <title>Distinct polysaccharide growth profiles of human intestinal Prevotella copri isolates.</title>
        <authorList>
            <person name="Fehlner-Peach H."/>
            <person name="Magnabosco C."/>
            <person name="Raghavan V."/>
            <person name="Scher J.U."/>
            <person name="Tett A."/>
            <person name="Cox L.M."/>
            <person name="Gottsegen C."/>
            <person name="Watters A."/>
            <person name="Wiltshire- Gordon J.D."/>
            <person name="Segata N."/>
            <person name="Bonneau R."/>
            <person name="Littman D.R."/>
        </authorList>
    </citation>
    <scope>NUCLEOTIDE SEQUENCE [LARGE SCALE GENOMIC DNA]</scope>
    <source>
        <strain evidence="2">iP54</strain>
    </source>
</reference>
<dbReference type="Proteomes" id="UP000420635">
    <property type="component" value="Unassembled WGS sequence"/>
</dbReference>